<sequence length="61" mass="6975">MTTNELKQILLTEFGPVTTTPILSKKLKVSQSTIYKMLHEKKLLLVQPGKIDTLSLFNCIW</sequence>
<dbReference type="RefSeq" id="WP_005958806.1">
    <property type="nucleotide sequence ID" value="NZ_AOJP01000002.1"/>
</dbReference>
<proteinExistence type="predicted"/>
<dbReference type="OrthoDB" id="9915823at2"/>
<dbReference type="PATRIC" id="fig|1226633.4.peg.2019"/>
<name>A0A017H8B0_9FUSO</name>
<organism evidence="1 2">
    <name type="scientific">Fusobacterium necrophorum subsp. funduliforme B35</name>
    <dbReference type="NCBI Taxonomy" id="1226633"/>
    <lineage>
        <taxon>Bacteria</taxon>
        <taxon>Fusobacteriati</taxon>
        <taxon>Fusobacteriota</taxon>
        <taxon>Fusobacteriia</taxon>
        <taxon>Fusobacteriales</taxon>
        <taxon>Fusobacteriaceae</taxon>
        <taxon>Fusobacterium</taxon>
    </lineage>
</organism>
<dbReference type="EMBL" id="AUZI01000023">
    <property type="protein sequence ID" value="KID48592.1"/>
    <property type="molecule type" value="Genomic_DNA"/>
</dbReference>
<accession>A0A017H8B0</accession>
<protein>
    <submittedName>
        <fullName evidence="1">Uncharacterized protein</fullName>
    </submittedName>
</protein>
<comment type="caution">
    <text evidence="1">The sequence shown here is derived from an EMBL/GenBank/DDBJ whole genome shotgun (WGS) entry which is preliminary data.</text>
</comment>
<reference evidence="1 2" key="1">
    <citation type="submission" date="2013-08" db="EMBL/GenBank/DDBJ databases">
        <title>An opportunistic ruminal bacterium that causes liver abscesses in cattle.</title>
        <authorList>
            <person name="Benahmed F.H."/>
            <person name="Rasmussen M."/>
            <person name="Harbottle H."/>
            <person name="Soppet D."/>
            <person name="Nagaraja T.G."/>
            <person name="Davidson M."/>
        </authorList>
    </citation>
    <scope>NUCLEOTIDE SEQUENCE [LARGE SCALE GENOMIC DNA]</scope>
    <source>
        <strain evidence="1 2">B35</strain>
    </source>
</reference>
<evidence type="ECO:0000313" key="2">
    <source>
        <dbReference type="Proteomes" id="UP000031184"/>
    </source>
</evidence>
<gene>
    <name evidence="1" type="ORF">C095_09965</name>
</gene>
<evidence type="ECO:0000313" key="1">
    <source>
        <dbReference type="EMBL" id="KID48592.1"/>
    </source>
</evidence>
<dbReference type="Proteomes" id="UP000031184">
    <property type="component" value="Unassembled WGS sequence"/>
</dbReference>
<dbReference type="AlphaFoldDB" id="A0A017H8B0"/>